<feature type="transmembrane region" description="Helical" evidence="7">
    <location>
        <begin position="1060"/>
        <end position="1088"/>
    </location>
</feature>
<feature type="transmembrane region" description="Helical" evidence="7">
    <location>
        <begin position="1021"/>
        <end position="1040"/>
    </location>
</feature>
<dbReference type="GO" id="GO:0140359">
    <property type="term" value="F:ABC-type transporter activity"/>
    <property type="evidence" value="ECO:0007669"/>
    <property type="project" value="InterPro"/>
</dbReference>
<evidence type="ECO:0000256" key="6">
    <source>
        <dbReference type="ARBA" id="ARBA00023136"/>
    </source>
</evidence>
<dbReference type="InterPro" id="IPR026082">
    <property type="entry name" value="ABCA"/>
</dbReference>
<keyword evidence="9" id="KW-1185">Reference proteome</keyword>
<name>A0A6I8WDM3_DROPS</name>
<reference evidence="10" key="1">
    <citation type="submission" date="2025-08" db="UniProtKB">
        <authorList>
            <consortium name="RefSeq"/>
        </authorList>
    </citation>
    <scope>IDENTIFICATION</scope>
    <source>
        <strain evidence="10">MV-25-SWS-2005</strain>
        <tissue evidence="10">Whole body</tissue>
    </source>
</reference>
<dbReference type="PROSITE" id="PS50893">
    <property type="entry name" value="ABC_TRANSPORTER_2"/>
    <property type="match status" value="2"/>
</dbReference>
<evidence type="ECO:0000313" key="9">
    <source>
        <dbReference type="Proteomes" id="UP000001819"/>
    </source>
</evidence>
<evidence type="ECO:0000259" key="8">
    <source>
        <dbReference type="PROSITE" id="PS50893"/>
    </source>
</evidence>
<keyword evidence="5 7" id="KW-1133">Transmembrane helix</keyword>
<dbReference type="InParanoid" id="A0A6I8WDM3"/>
<evidence type="ECO:0000256" key="3">
    <source>
        <dbReference type="ARBA" id="ARBA00022741"/>
    </source>
</evidence>
<dbReference type="KEGG" id="dpo:6900491"/>
<dbReference type="SUPFAM" id="SSF52540">
    <property type="entry name" value="P-loop containing nucleoside triphosphate hydrolases"/>
    <property type="match status" value="2"/>
</dbReference>
<evidence type="ECO:0000313" key="10">
    <source>
        <dbReference type="RefSeq" id="XP_033240664.1"/>
    </source>
</evidence>
<feature type="transmembrane region" description="Helical" evidence="7">
    <location>
        <begin position="240"/>
        <end position="259"/>
    </location>
</feature>
<dbReference type="GO" id="GO:0016020">
    <property type="term" value="C:membrane"/>
    <property type="evidence" value="ECO:0007669"/>
    <property type="project" value="UniProtKB-SubCell"/>
</dbReference>
<dbReference type="SMART" id="SM00382">
    <property type="entry name" value="AAA"/>
    <property type="match status" value="1"/>
</dbReference>
<feature type="domain" description="ABC transporter" evidence="8">
    <location>
        <begin position="1253"/>
        <end position="1489"/>
    </location>
</feature>
<evidence type="ECO:0000256" key="4">
    <source>
        <dbReference type="ARBA" id="ARBA00022840"/>
    </source>
</evidence>
<keyword evidence="2 7" id="KW-0812">Transmembrane</keyword>
<feature type="transmembrane region" description="Helical" evidence="7">
    <location>
        <begin position="417"/>
        <end position="438"/>
    </location>
</feature>
<feature type="transmembrane region" description="Helical" evidence="7">
    <location>
        <begin position="1097"/>
        <end position="1118"/>
    </location>
</feature>
<dbReference type="GO" id="GO:0005319">
    <property type="term" value="F:lipid transporter activity"/>
    <property type="evidence" value="ECO:0007669"/>
    <property type="project" value="TreeGrafter"/>
</dbReference>
<dbReference type="InterPro" id="IPR027417">
    <property type="entry name" value="P-loop_NTPase"/>
</dbReference>
<dbReference type="GO" id="GO:0005524">
    <property type="term" value="F:ATP binding"/>
    <property type="evidence" value="ECO:0007669"/>
    <property type="project" value="UniProtKB-KW"/>
</dbReference>
<dbReference type="Gene3D" id="3.40.50.300">
    <property type="entry name" value="P-loop containing nucleotide triphosphate hydrolases"/>
    <property type="match status" value="2"/>
</dbReference>
<keyword evidence="3" id="KW-0547">Nucleotide-binding</keyword>
<evidence type="ECO:0000256" key="5">
    <source>
        <dbReference type="ARBA" id="ARBA00022989"/>
    </source>
</evidence>
<dbReference type="Pfam" id="PF00005">
    <property type="entry name" value="ABC_tran"/>
    <property type="match status" value="2"/>
</dbReference>
<feature type="transmembrane region" description="Helical" evidence="7">
    <location>
        <begin position="21"/>
        <end position="37"/>
    </location>
</feature>
<dbReference type="PANTHER" id="PTHR19229">
    <property type="entry name" value="ATP-BINDING CASSETTE TRANSPORTER SUBFAMILY A ABCA"/>
    <property type="match status" value="1"/>
</dbReference>
<dbReference type="RefSeq" id="XP_033240664.1">
    <property type="nucleotide sequence ID" value="XM_033384773.1"/>
</dbReference>
<dbReference type="Proteomes" id="UP000001819">
    <property type="component" value="Chromosome X"/>
</dbReference>
<dbReference type="PANTHER" id="PTHR19229:SF250">
    <property type="entry name" value="ABC TRANSPORTER DOMAIN-CONTAINING PROTEIN-RELATED"/>
    <property type="match status" value="1"/>
</dbReference>
<dbReference type="InterPro" id="IPR013525">
    <property type="entry name" value="ABC2_TM"/>
</dbReference>
<evidence type="ECO:0000256" key="2">
    <source>
        <dbReference type="ARBA" id="ARBA00022692"/>
    </source>
</evidence>
<feature type="domain" description="ABC transporter" evidence="8">
    <location>
        <begin position="482"/>
        <end position="709"/>
    </location>
</feature>
<proteinExistence type="predicted"/>
<evidence type="ECO:0000256" key="1">
    <source>
        <dbReference type="ARBA" id="ARBA00004141"/>
    </source>
</evidence>
<feature type="transmembrane region" description="Helical" evidence="7">
    <location>
        <begin position="1204"/>
        <end position="1223"/>
    </location>
</feature>
<dbReference type="Pfam" id="PF12698">
    <property type="entry name" value="ABC2_membrane_3"/>
    <property type="match status" value="2"/>
</dbReference>
<accession>A0A6I8WDM3</accession>
<sequence length="1586" mass="180521">MAPQLCVLVLKNFRSYTRCEMVMYMLLPLLMIHLVHLRCTVNQENSSHCFLRRNGTLGDNVKLSPLYNLMEMIAEYTPKKVLLLYTNKDYIVEPLKSALFNVLKLRSVERISSEGDMENKLINGNYLGGIIWKVKDVEDDTDITIRFPSALRTMPTELWYTNQVRHEVNTPRPIYMNEGFLQIMYAIVAFLSYPAVSNITKKFKDDGITITSKPFVSDATYNDFLDPQILDPLGTSLVNILPFYLSSLYIYPFVRLVMLMQKEKTKQLNDLMRISSANRFIQYLSWFCSAFILATVINLLTVFLLTAPICKNGNILNCSSFTAIWFFFTIWTVCAICFCFLIYSLFQDTALAAFMIVFYSIIFFILYMFLHAGSKALLYPLCVSFQFGFLTGLRKILYYEKYDNTGLQWNHFLRGKFLDSFALIPIIMLMGAFISLVLCSLAELCCPGRYGASMFRRSSRDHDSLGYHQNPQRTRKMSPAVVQTLILSQRSHKGKPPLTNFAMNMYDDQITAILGLSDSGKSAITNSISGSIPPQSGSVKIDDRDIARSTRTLVGLSPQHNPLFANLTVKQNMYIFYALRGTSAHGRVRSTARYLKALELWQVRDVKGRCLSTADRRRLSVACAFCGNPRIVVLDEPTESLEPCERRLVWDLLQSEKRCRTLIITTYHIEEADVLGDRLAILCDGNLLFNGTSTFLKNTHGSGYQLVCSQGEVCEEPQITSLITSYIPETTASSDKPFEISYSIPQSYCRSIVPLLKELEGGANCFNMGAIGIGTTPIINKFVKATSPCADSSRGNCVGGSPEPDECLLYGCNLCLNQWRAMLLKKFYQIKHNFLVFFMLFFLMLLGAAALQRYSYSWPIPDKYRSHAGMDFVFQDRLPLKLDIYGPRCRVAFVRDFNDENPLIGLLKRKITGCRTQDISAKDLDTKADILNNVYVFGIKINKCAYQIYYSRKFLHSEAVAAALIGYLANSEFLDLFCSDANAKMETRTKAITFNNHPYPSIQYSENSTIRQIDCFESGSLYLNLLCISIFSGFFAAFIVRERRIGFKLLQQVEGINMTTFWLVHLLFDWFLLSIFSVSLVIVMTLLLQKSFDNETVAYAFALILFSVALLLFLYLLMQFFARVMYAWIIPVVLLFILAIPFEWPVPEKEFAFLYIIPTYAAIALVHAICIEASSLKVCEGRNDKKFQGCEVHSHWCVIAGLPYILALIGASMLFYILLLLLARGSFCKRRKRRTGGEYTDYCDLQRMTQNELRNHTLLLENVVVNYQNSPVKDVTIGLKPMDVLGLVGERSGKTSINKVIVSEIMLSSGRVLVKGIDVHNRKINRYKAYKYMGYCPQKDYFEPKFTGRENLKIFCLIRGIRSDKVREVSEELAENLNFREHLQKSSKKYTVSDKRKLSTAIAVIGTPPLIILDEPTAGVEKAHRSDVLDVLKSVNECGSTILLSSNNIEDFQSLCNRMALLKRGKVVGIGSVESFRNSLTPGLILMVKIRPHAIIQSVRNVRLQPSEQEIVSNITTFLLHTFKSVYLLEELQGDLLYYIHNTTIPLADAFKIIEQNRHGLFISDFLLKHENMELTFVAQNFRILK</sequence>
<comment type="subcellular location">
    <subcellularLocation>
        <location evidence="1">Membrane</location>
        <topology evidence="1">Multi-pass membrane protein</topology>
    </subcellularLocation>
</comment>
<feature type="transmembrane region" description="Helical" evidence="7">
    <location>
        <begin position="1151"/>
        <end position="1169"/>
    </location>
</feature>
<dbReference type="InterPro" id="IPR003593">
    <property type="entry name" value="AAA+_ATPase"/>
</dbReference>
<organism evidence="9 10">
    <name type="scientific">Drosophila pseudoobscura pseudoobscura</name>
    <name type="common">Fruit fly</name>
    <dbReference type="NCBI Taxonomy" id="46245"/>
    <lineage>
        <taxon>Eukaryota</taxon>
        <taxon>Metazoa</taxon>
        <taxon>Ecdysozoa</taxon>
        <taxon>Arthropoda</taxon>
        <taxon>Hexapoda</taxon>
        <taxon>Insecta</taxon>
        <taxon>Pterygota</taxon>
        <taxon>Neoptera</taxon>
        <taxon>Endopterygota</taxon>
        <taxon>Diptera</taxon>
        <taxon>Brachycera</taxon>
        <taxon>Muscomorpha</taxon>
        <taxon>Ephydroidea</taxon>
        <taxon>Drosophilidae</taxon>
        <taxon>Drosophila</taxon>
        <taxon>Sophophora</taxon>
    </lineage>
</organism>
<keyword evidence="6 7" id="KW-0472">Membrane</keyword>
<feature type="transmembrane region" description="Helical" evidence="7">
    <location>
        <begin position="280"/>
        <end position="304"/>
    </location>
</feature>
<dbReference type="InterPro" id="IPR003439">
    <property type="entry name" value="ABC_transporter-like_ATP-bd"/>
</dbReference>
<evidence type="ECO:0000256" key="7">
    <source>
        <dbReference type="SAM" id="Phobius"/>
    </source>
</evidence>
<feature type="transmembrane region" description="Helical" evidence="7">
    <location>
        <begin position="179"/>
        <end position="196"/>
    </location>
</feature>
<dbReference type="GO" id="GO:0016887">
    <property type="term" value="F:ATP hydrolysis activity"/>
    <property type="evidence" value="ECO:0007669"/>
    <property type="project" value="InterPro"/>
</dbReference>
<gene>
    <name evidence="10" type="primary">LOC6900491</name>
</gene>
<feature type="transmembrane region" description="Helical" evidence="7">
    <location>
        <begin position="1124"/>
        <end position="1144"/>
    </location>
</feature>
<protein>
    <submittedName>
        <fullName evidence="10">ATP-binding cassette sub-family A member 3-like isoform X1</fullName>
    </submittedName>
</protein>
<feature type="transmembrane region" description="Helical" evidence="7">
    <location>
        <begin position="324"/>
        <end position="343"/>
    </location>
</feature>
<feature type="transmembrane region" description="Helical" evidence="7">
    <location>
        <begin position="834"/>
        <end position="851"/>
    </location>
</feature>
<keyword evidence="4" id="KW-0067">ATP-binding</keyword>
<feature type="transmembrane region" description="Helical" evidence="7">
    <location>
        <begin position="350"/>
        <end position="370"/>
    </location>
</feature>